<dbReference type="Gene3D" id="1.20.1530.20">
    <property type="match status" value="1"/>
</dbReference>
<feature type="transmembrane region" description="Helical" evidence="7">
    <location>
        <begin position="131"/>
        <end position="153"/>
    </location>
</feature>
<feature type="transmembrane region" description="Helical" evidence="7">
    <location>
        <begin position="421"/>
        <end position="440"/>
    </location>
</feature>
<evidence type="ECO:0000256" key="5">
    <source>
        <dbReference type="ARBA" id="ARBA00023065"/>
    </source>
</evidence>
<feature type="transmembrane region" description="Helical" evidence="7">
    <location>
        <begin position="389"/>
        <end position="409"/>
    </location>
</feature>
<comment type="subcellular location">
    <subcellularLocation>
        <location evidence="1">Membrane</location>
        <topology evidence="1">Multi-pass membrane protein</topology>
    </subcellularLocation>
</comment>
<reference evidence="10" key="1">
    <citation type="submission" date="2020-05" db="EMBL/GenBank/DDBJ databases">
        <title>Frigoriglobus tundricola gen. nov., sp. nov., a psychrotolerant cellulolytic planctomycete of the family Gemmataceae with two divergent copies of 16S rRNA gene.</title>
        <authorList>
            <person name="Kulichevskaya I.S."/>
            <person name="Ivanova A.A."/>
            <person name="Naumoff D.G."/>
            <person name="Beletsky A.V."/>
            <person name="Rijpstra W.I.C."/>
            <person name="Sinninghe Damste J.S."/>
            <person name="Mardanov A.V."/>
            <person name="Ravin N.V."/>
            <person name="Dedysh S.N."/>
        </authorList>
    </citation>
    <scope>NUCLEOTIDE SEQUENCE [LARGE SCALE GENOMIC DNA]</scope>
    <source>
        <strain evidence="10">PL17</strain>
    </source>
</reference>
<evidence type="ECO:0000256" key="3">
    <source>
        <dbReference type="ARBA" id="ARBA00022692"/>
    </source>
</evidence>
<name>A0A6M5YR50_9BACT</name>
<feature type="transmembrane region" description="Helical" evidence="7">
    <location>
        <begin position="99"/>
        <end position="119"/>
    </location>
</feature>
<organism evidence="9 10">
    <name type="scientific">Frigoriglobus tundricola</name>
    <dbReference type="NCBI Taxonomy" id="2774151"/>
    <lineage>
        <taxon>Bacteria</taxon>
        <taxon>Pseudomonadati</taxon>
        <taxon>Planctomycetota</taxon>
        <taxon>Planctomycetia</taxon>
        <taxon>Gemmatales</taxon>
        <taxon>Gemmataceae</taxon>
        <taxon>Frigoriglobus</taxon>
    </lineage>
</organism>
<feature type="domain" description="Cation/H+ exchanger transmembrane" evidence="8">
    <location>
        <begin position="37"/>
        <end position="436"/>
    </location>
</feature>
<keyword evidence="6 7" id="KW-0472">Membrane</keyword>
<proteinExistence type="predicted"/>
<dbReference type="AlphaFoldDB" id="A0A6M5YR50"/>
<dbReference type="EMBL" id="CP053452">
    <property type="protein sequence ID" value="QJW96547.1"/>
    <property type="molecule type" value="Genomic_DNA"/>
</dbReference>
<feature type="transmembrane region" description="Helical" evidence="7">
    <location>
        <begin position="23"/>
        <end position="45"/>
    </location>
</feature>
<evidence type="ECO:0000313" key="9">
    <source>
        <dbReference type="EMBL" id="QJW96547.1"/>
    </source>
</evidence>
<dbReference type="GO" id="GO:0015297">
    <property type="term" value="F:antiporter activity"/>
    <property type="evidence" value="ECO:0007669"/>
    <property type="project" value="InterPro"/>
</dbReference>
<dbReference type="GO" id="GO:0016020">
    <property type="term" value="C:membrane"/>
    <property type="evidence" value="ECO:0007669"/>
    <property type="project" value="UniProtKB-SubCell"/>
</dbReference>
<dbReference type="GO" id="GO:1902600">
    <property type="term" value="P:proton transmembrane transport"/>
    <property type="evidence" value="ECO:0007669"/>
    <property type="project" value="InterPro"/>
</dbReference>
<dbReference type="Pfam" id="PF00999">
    <property type="entry name" value="Na_H_Exchanger"/>
    <property type="match status" value="1"/>
</dbReference>
<feature type="transmembrane region" description="Helical" evidence="7">
    <location>
        <begin position="239"/>
        <end position="258"/>
    </location>
</feature>
<evidence type="ECO:0000313" key="10">
    <source>
        <dbReference type="Proteomes" id="UP000503447"/>
    </source>
</evidence>
<keyword evidence="3 7" id="KW-0812">Transmembrane</keyword>
<dbReference type="InterPro" id="IPR038770">
    <property type="entry name" value="Na+/solute_symporter_sf"/>
</dbReference>
<protein>
    <submittedName>
        <fullName evidence="9">Na(+)/H(+) antiporter</fullName>
    </submittedName>
</protein>
<dbReference type="RefSeq" id="WP_171472105.1">
    <property type="nucleotide sequence ID" value="NZ_CP053452.2"/>
</dbReference>
<evidence type="ECO:0000256" key="7">
    <source>
        <dbReference type="SAM" id="Phobius"/>
    </source>
</evidence>
<dbReference type="Proteomes" id="UP000503447">
    <property type="component" value="Chromosome"/>
</dbReference>
<evidence type="ECO:0000256" key="6">
    <source>
        <dbReference type="ARBA" id="ARBA00023136"/>
    </source>
</evidence>
<evidence type="ECO:0000256" key="1">
    <source>
        <dbReference type="ARBA" id="ARBA00004141"/>
    </source>
</evidence>
<feature type="transmembrane region" description="Helical" evidence="7">
    <location>
        <begin position="57"/>
        <end position="79"/>
    </location>
</feature>
<evidence type="ECO:0000256" key="2">
    <source>
        <dbReference type="ARBA" id="ARBA00022448"/>
    </source>
</evidence>
<keyword evidence="10" id="KW-1185">Reference proteome</keyword>
<sequence length="476" mass="49240">MSALLAATSDAAESLVRLDAEHLILTVLVQLVVIIAAARTFGALAKRIGQPSVVGEIVAGLLLGPSLFGWLAPDLFAVVFRPPLPGVEQPLADAVLPKIFTVISQFGLIFLMFLVGLEFEFGHVRAHGRAAVLISLAGIAVPFALGAGLAQVVHPHLEAHPKAGTVSLLGLTLFLGVALSVTAIPVLGRIMIELNITRTRLGAITITAAAVDDAIGWTLLASVAAVVKSNFDPMETLRTVALTAGFVLFMGVGVRPLLVRYFAFALRSAGGSLGPTPVAVLFVALFLCATATNLIGIFAVFGAFLLGAVLSDQDALRAAAAIRLRDVVSGFFVPVFFTYTGLRTDITALHGGAMWLIGGAVVLAAVVGKFAGCGLAARASGFTWKEAGIIGSMMNARGLMALVAINLGYELGVVPRDLFCILVIMALATTVLTTPLLLGLRKGTEIEGPIARSGFLGEGLTAETTGAAEKVATPTC</sequence>
<keyword evidence="4 7" id="KW-1133">Transmembrane helix</keyword>
<keyword evidence="5" id="KW-0406">Ion transport</keyword>
<evidence type="ECO:0000259" key="8">
    <source>
        <dbReference type="Pfam" id="PF00999"/>
    </source>
</evidence>
<dbReference type="PANTHER" id="PTHR32468:SF0">
    <property type="entry name" value="K(+)_H(+) ANTIPORTER 1"/>
    <property type="match status" value="1"/>
</dbReference>
<dbReference type="KEGG" id="ftj:FTUN_4104"/>
<feature type="transmembrane region" description="Helical" evidence="7">
    <location>
        <begin position="165"/>
        <end position="188"/>
    </location>
</feature>
<gene>
    <name evidence="9" type="ORF">FTUN_4104</name>
</gene>
<evidence type="ECO:0000256" key="4">
    <source>
        <dbReference type="ARBA" id="ARBA00022989"/>
    </source>
</evidence>
<feature type="transmembrane region" description="Helical" evidence="7">
    <location>
        <begin position="278"/>
        <end position="310"/>
    </location>
</feature>
<dbReference type="InterPro" id="IPR050794">
    <property type="entry name" value="CPA2_transporter"/>
</dbReference>
<dbReference type="PANTHER" id="PTHR32468">
    <property type="entry name" value="CATION/H + ANTIPORTER"/>
    <property type="match status" value="1"/>
</dbReference>
<dbReference type="InterPro" id="IPR006153">
    <property type="entry name" value="Cation/H_exchanger_TM"/>
</dbReference>
<feature type="transmembrane region" description="Helical" evidence="7">
    <location>
        <begin position="354"/>
        <end position="377"/>
    </location>
</feature>
<accession>A0A6M5YR50</accession>
<keyword evidence="2" id="KW-0813">Transport</keyword>